<gene>
    <name evidence="1" type="ORF">EYF80_025202</name>
</gene>
<name>A0A4Z2HH36_9TELE</name>
<organism evidence="1 2">
    <name type="scientific">Liparis tanakae</name>
    <name type="common">Tanaka's snailfish</name>
    <dbReference type="NCBI Taxonomy" id="230148"/>
    <lineage>
        <taxon>Eukaryota</taxon>
        <taxon>Metazoa</taxon>
        <taxon>Chordata</taxon>
        <taxon>Craniata</taxon>
        <taxon>Vertebrata</taxon>
        <taxon>Euteleostomi</taxon>
        <taxon>Actinopterygii</taxon>
        <taxon>Neopterygii</taxon>
        <taxon>Teleostei</taxon>
        <taxon>Neoteleostei</taxon>
        <taxon>Acanthomorphata</taxon>
        <taxon>Eupercaria</taxon>
        <taxon>Perciformes</taxon>
        <taxon>Cottioidei</taxon>
        <taxon>Cottales</taxon>
        <taxon>Liparidae</taxon>
        <taxon>Liparis</taxon>
    </lineage>
</organism>
<evidence type="ECO:0000313" key="1">
    <source>
        <dbReference type="EMBL" id="TNN64575.1"/>
    </source>
</evidence>
<dbReference type="EMBL" id="SRLO01000250">
    <property type="protein sequence ID" value="TNN64575.1"/>
    <property type="molecule type" value="Genomic_DNA"/>
</dbReference>
<sequence>MTAAGRQAGKLWFCHINMNLGLQGFTVPQAAACSVCLGCSSVTMVTDARPVSSWHRAPSSGSQCRLSVLAV</sequence>
<dbReference type="AlphaFoldDB" id="A0A4Z2HH36"/>
<evidence type="ECO:0000313" key="2">
    <source>
        <dbReference type="Proteomes" id="UP000314294"/>
    </source>
</evidence>
<keyword evidence="2" id="KW-1185">Reference proteome</keyword>
<reference evidence="1 2" key="1">
    <citation type="submission" date="2019-03" db="EMBL/GenBank/DDBJ databases">
        <title>First draft genome of Liparis tanakae, snailfish: a comprehensive survey of snailfish specific genes.</title>
        <authorList>
            <person name="Kim W."/>
            <person name="Song I."/>
            <person name="Jeong J.-H."/>
            <person name="Kim D."/>
            <person name="Kim S."/>
            <person name="Ryu S."/>
            <person name="Song J.Y."/>
            <person name="Lee S.K."/>
        </authorList>
    </citation>
    <scope>NUCLEOTIDE SEQUENCE [LARGE SCALE GENOMIC DNA]</scope>
    <source>
        <tissue evidence="1">Muscle</tissue>
    </source>
</reference>
<proteinExistence type="predicted"/>
<accession>A0A4Z2HH36</accession>
<comment type="caution">
    <text evidence="1">The sequence shown here is derived from an EMBL/GenBank/DDBJ whole genome shotgun (WGS) entry which is preliminary data.</text>
</comment>
<protein>
    <submittedName>
        <fullName evidence="1">Uncharacterized protein</fullName>
    </submittedName>
</protein>
<dbReference type="Proteomes" id="UP000314294">
    <property type="component" value="Unassembled WGS sequence"/>
</dbReference>